<feature type="domain" description="YdbS-like PH" evidence="1">
    <location>
        <begin position="90"/>
        <end position="127"/>
    </location>
</feature>
<protein>
    <recommendedName>
        <fullName evidence="1">YdbS-like PH domain-containing protein</fullName>
    </recommendedName>
</protein>
<dbReference type="HOGENOM" id="CLU_091008_0_0_5"/>
<gene>
    <name evidence="2" type="ordered locus">ACMV_19030</name>
</gene>
<dbReference type="Proteomes" id="UP000007100">
    <property type="component" value="Chromosome"/>
</dbReference>
<dbReference type="AlphaFoldDB" id="F0IZP0"/>
<dbReference type="RefSeq" id="WP_013640276.1">
    <property type="nucleotide sequence ID" value="NC_015186.1"/>
</dbReference>
<dbReference type="NCBIfam" id="NF040894">
    <property type="entry name" value="puhB_PGC"/>
    <property type="match status" value="1"/>
</dbReference>
<evidence type="ECO:0000313" key="3">
    <source>
        <dbReference type="Proteomes" id="UP000007100"/>
    </source>
</evidence>
<sequence length="218" mass="22543">MSAPRGLPHALPAGEALLWQGAPRFGRLLVSAFRIRLWLVYVGLLVAWGGISSAIADHSTAAGLAAAAWCVALGAVPLLLLVAFAGLTARSTVYTITSRRVVIAHGAAIRKHLNLPFTAIDAAGLRRFADGTGDIPLTPRPDARLSYLLLWPHVRAGRGARAMPMLRAVPEAEAVAACLADALTAHGVAPRPLATPIAPQAARPAIQPAGAHGEASPA</sequence>
<organism evidence="2 3">
    <name type="scientific">Acidiphilium multivorum (strain DSM 11245 / JCM 8867 / NBRC 100883 / AIU 301)</name>
    <dbReference type="NCBI Taxonomy" id="926570"/>
    <lineage>
        <taxon>Bacteria</taxon>
        <taxon>Pseudomonadati</taxon>
        <taxon>Pseudomonadota</taxon>
        <taxon>Alphaproteobacteria</taxon>
        <taxon>Acetobacterales</taxon>
        <taxon>Acidocellaceae</taxon>
        <taxon>Acidiphilium</taxon>
    </lineage>
</organism>
<dbReference type="OrthoDB" id="7345733at2"/>
<dbReference type="Pfam" id="PF03703">
    <property type="entry name" value="bPH_2"/>
    <property type="match status" value="1"/>
</dbReference>
<evidence type="ECO:0000313" key="2">
    <source>
        <dbReference type="EMBL" id="BAJ81250.1"/>
    </source>
</evidence>
<proteinExistence type="predicted"/>
<name>F0IZP0_ACIMA</name>
<keyword evidence="3" id="KW-1185">Reference proteome</keyword>
<evidence type="ECO:0000259" key="1">
    <source>
        <dbReference type="Pfam" id="PF03703"/>
    </source>
</evidence>
<dbReference type="KEGG" id="amv:ACMV_19030"/>
<dbReference type="InterPro" id="IPR054839">
    <property type="entry name" value="puhB_PGC"/>
</dbReference>
<dbReference type="InterPro" id="IPR005182">
    <property type="entry name" value="YdbS-like_PH"/>
</dbReference>
<accession>F0IZP0</accession>
<dbReference type="EMBL" id="AP012035">
    <property type="protein sequence ID" value="BAJ81250.1"/>
    <property type="molecule type" value="Genomic_DNA"/>
</dbReference>
<reference evidence="2 3" key="1">
    <citation type="submission" date="2010-12" db="EMBL/GenBank/DDBJ databases">
        <title>Whole genome sequence of Acidiphilium multivorum AIU301.</title>
        <authorList>
            <person name="Narita-Yamada S."/>
            <person name="Nakamura S."/>
            <person name="Ito N."/>
            <person name="Takarada H."/>
            <person name="Katano Y."/>
            <person name="Nakazawa H."/>
            <person name="Hosoyama A."/>
            <person name="Yamada R."/>
            <person name="Fujita N."/>
        </authorList>
    </citation>
    <scope>NUCLEOTIDE SEQUENCE [LARGE SCALE GENOMIC DNA]</scope>
    <source>
        <strain evidence="3">DSM 11245 / JCM 8867 / AIU301</strain>
    </source>
</reference>